<dbReference type="AlphaFoldDB" id="A0A9X2PDV1"/>
<keyword evidence="3" id="KW-0804">Transcription</keyword>
<reference evidence="6" key="1">
    <citation type="submission" date="2022-08" db="EMBL/GenBank/DDBJ databases">
        <authorList>
            <person name="Li F."/>
        </authorList>
    </citation>
    <scope>NUCLEOTIDE SEQUENCE</scope>
    <source>
        <strain evidence="6">MQZ15Z-1</strain>
    </source>
</reference>
<evidence type="ECO:0000259" key="5">
    <source>
        <dbReference type="PROSITE" id="PS50977"/>
    </source>
</evidence>
<evidence type="ECO:0000313" key="7">
    <source>
        <dbReference type="Proteomes" id="UP001151088"/>
    </source>
</evidence>
<dbReference type="InterPro" id="IPR036271">
    <property type="entry name" value="Tet_transcr_reg_TetR-rel_C_sf"/>
</dbReference>
<gene>
    <name evidence="6" type="ORF">NVS89_01515</name>
</gene>
<keyword evidence="2 4" id="KW-0238">DNA-binding</keyword>
<dbReference type="Gene3D" id="1.10.357.10">
    <property type="entry name" value="Tetracycline Repressor, domain 2"/>
    <property type="match status" value="1"/>
</dbReference>
<dbReference type="PANTHER" id="PTHR30055">
    <property type="entry name" value="HTH-TYPE TRANSCRIPTIONAL REGULATOR RUTR"/>
    <property type="match status" value="1"/>
</dbReference>
<evidence type="ECO:0000256" key="2">
    <source>
        <dbReference type="ARBA" id="ARBA00023125"/>
    </source>
</evidence>
<dbReference type="EMBL" id="JANTHZ010000001">
    <property type="protein sequence ID" value="MCS0493757.1"/>
    <property type="molecule type" value="Genomic_DNA"/>
</dbReference>
<dbReference type="Pfam" id="PF14246">
    <property type="entry name" value="TetR_C_7"/>
    <property type="match status" value="1"/>
</dbReference>
<protein>
    <submittedName>
        <fullName evidence="6">TetR/AcrR family transcriptional regulator</fullName>
    </submittedName>
</protein>
<dbReference type="Proteomes" id="UP001151088">
    <property type="component" value="Unassembled WGS sequence"/>
</dbReference>
<dbReference type="SUPFAM" id="SSF46689">
    <property type="entry name" value="Homeodomain-like"/>
    <property type="match status" value="1"/>
</dbReference>
<keyword evidence="1" id="KW-0805">Transcription regulation</keyword>
<dbReference type="InterPro" id="IPR050109">
    <property type="entry name" value="HTH-type_TetR-like_transc_reg"/>
</dbReference>
<dbReference type="InterPro" id="IPR001647">
    <property type="entry name" value="HTH_TetR"/>
</dbReference>
<dbReference type="GO" id="GO:0003700">
    <property type="term" value="F:DNA-binding transcription factor activity"/>
    <property type="evidence" value="ECO:0007669"/>
    <property type="project" value="TreeGrafter"/>
</dbReference>
<dbReference type="SUPFAM" id="SSF48498">
    <property type="entry name" value="Tetracyclin repressor-like, C-terminal domain"/>
    <property type="match status" value="1"/>
</dbReference>
<evidence type="ECO:0000256" key="1">
    <source>
        <dbReference type="ARBA" id="ARBA00023015"/>
    </source>
</evidence>
<name>A0A9X2PDV1_9HYPH</name>
<evidence type="ECO:0000313" key="6">
    <source>
        <dbReference type="EMBL" id="MCS0493757.1"/>
    </source>
</evidence>
<feature type="DNA-binding region" description="H-T-H motif" evidence="4">
    <location>
        <begin position="15"/>
        <end position="34"/>
    </location>
</feature>
<dbReference type="PROSITE" id="PS50977">
    <property type="entry name" value="HTH_TETR_2"/>
    <property type="match status" value="1"/>
</dbReference>
<keyword evidence="7" id="KW-1185">Reference proteome</keyword>
<sequence length="185" mass="20774">MAYAMFRELGYAQLTTDAVAARCHISKRTLYRLFPNKGALVAAIIDTHRRQLIALPGDYDDLSPIEALERIFVNEVEDEHDRERFAFLKLLFIEAAQNPELDQIVRLHGRDVALGLLEDWIAREVELGRLRVPDAHGAARMLMDLVAGATMPARTGPVEWPGSAARRAYVSECIRLFVNGAAPRH</sequence>
<dbReference type="Pfam" id="PF00440">
    <property type="entry name" value="TetR_N"/>
    <property type="match status" value="1"/>
</dbReference>
<dbReference type="InterPro" id="IPR009057">
    <property type="entry name" value="Homeodomain-like_sf"/>
</dbReference>
<comment type="caution">
    <text evidence="6">The sequence shown here is derived from an EMBL/GenBank/DDBJ whole genome shotgun (WGS) entry which is preliminary data.</text>
</comment>
<dbReference type="InterPro" id="IPR039536">
    <property type="entry name" value="TetR_C_Proteobacteria"/>
</dbReference>
<evidence type="ECO:0000256" key="3">
    <source>
        <dbReference type="ARBA" id="ARBA00023163"/>
    </source>
</evidence>
<dbReference type="RefSeq" id="WP_258730708.1">
    <property type="nucleotide sequence ID" value="NZ_JANTHY010000001.1"/>
</dbReference>
<proteinExistence type="predicted"/>
<dbReference type="GO" id="GO:0000976">
    <property type="term" value="F:transcription cis-regulatory region binding"/>
    <property type="evidence" value="ECO:0007669"/>
    <property type="project" value="TreeGrafter"/>
</dbReference>
<organism evidence="6 7">
    <name type="scientific">Ancylobacter mangrovi</name>
    <dbReference type="NCBI Taxonomy" id="2972472"/>
    <lineage>
        <taxon>Bacteria</taxon>
        <taxon>Pseudomonadati</taxon>
        <taxon>Pseudomonadota</taxon>
        <taxon>Alphaproteobacteria</taxon>
        <taxon>Hyphomicrobiales</taxon>
        <taxon>Xanthobacteraceae</taxon>
        <taxon>Ancylobacter</taxon>
    </lineage>
</organism>
<dbReference type="PANTHER" id="PTHR30055:SF234">
    <property type="entry name" value="HTH-TYPE TRANSCRIPTIONAL REGULATOR BETI"/>
    <property type="match status" value="1"/>
</dbReference>
<accession>A0A9X2PDV1</accession>
<feature type="domain" description="HTH tetR-type" evidence="5">
    <location>
        <begin position="1"/>
        <end position="52"/>
    </location>
</feature>
<evidence type="ECO:0000256" key="4">
    <source>
        <dbReference type="PROSITE-ProRule" id="PRU00335"/>
    </source>
</evidence>